<evidence type="ECO:0000256" key="7">
    <source>
        <dbReference type="RuleBase" id="RU369079"/>
    </source>
</evidence>
<organism evidence="10 11">
    <name type="scientific">Salipiger thiooxidans</name>
    <dbReference type="NCBI Taxonomy" id="282683"/>
    <lineage>
        <taxon>Bacteria</taxon>
        <taxon>Pseudomonadati</taxon>
        <taxon>Pseudomonadota</taxon>
        <taxon>Alphaproteobacteria</taxon>
        <taxon>Rhodobacterales</taxon>
        <taxon>Roseobacteraceae</taxon>
        <taxon>Salipiger</taxon>
    </lineage>
</organism>
<dbReference type="PANTHER" id="PTHR33362">
    <property type="entry name" value="SIALIC ACID TRAP TRANSPORTER PERMEASE PROTEIN SIAT-RELATED"/>
    <property type="match status" value="1"/>
</dbReference>
<keyword evidence="4 8" id="KW-0812">Transmembrane</keyword>
<evidence type="ECO:0000256" key="5">
    <source>
        <dbReference type="ARBA" id="ARBA00022989"/>
    </source>
</evidence>
<evidence type="ECO:0000259" key="9">
    <source>
        <dbReference type="Pfam" id="PF06808"/>
    </source>
</evidence>
<dbReference type="InterPro" id="IPR004681">
    <property type="entry name" value="TRAP_DctM"/>
</dbReference>
<proteinExistence type="predicted"/>
<dbReference type="AlphaFoldDB" id="A0A1G7J837"/>
<gene>
    <name evidence="10" type="ORF">SAMN04488105_114146</name>
</gene>
<dbReference type="GO" id="GO:0022857">
    <property type="term" value="F:transmembrane transporter activity"/>
    <property type="evidence" value="ECO:0007669"/>
    <property type="project" value="UniProtKB-UniRule"/>
</dbReference>
<keyword evidence="5 8" id="KW-1133">Transmembrane helix</keyword>
<evidence type="ECO:0000256" key="4">
    <source>
        <dbReference type="ARBA" id="ARBA00022692"/>
    </source>
</evidence>
<feature type="transmembrane region" description="Helical" evidence="8">
    <location>
        <begin position="53"/>
        <end position="79"/>
    </location>
</feature>
<dbReference type="Proteomes" id="UP000198994">
    <property type="component" value="Unassembled WGS sequence"/>
</dbReference>
<feature type="domain" description="TRAP C4-dicarboxylate transport system permease DctM subunit" evidence="9">
    <location>
        <begin position="3"/>
        <end position="94"/>
    </location>
</feature>
<evidence type="ECO:0000256" key="8">
    <source>
        <dbReference type="SAM" id="Phobius"/>
    </source>
</evidence>
<sequence>MVALPGLMAAVIIVGGVLSGVMTVTESGAFGAIWAVLVTIFVYREITWDRFRAAVVASVRTTALVMLLVATASAFSYLLTLCRVPALLAGVVTGI</sequence>
<protein>
    <submittedName>
        <fullName evidence="10">Tripartite ATP-independent transporter, DctM component</fullName>
    </submittedName>
</protein>
<accession>A0A1G7J837</accession>
<keyword evidence="2" id="KW-1003">Cell membrane</keyword>
<dbReference type="PANTHER" id="PTHR33362:SF2">
    <property type="entry name" value="TRAP TRANSPORTER LARGE PERMEASE PROTEIN"/>
    <property type="match status" value="1"/>
</dbReference>
<name>A0A1G7J837_9RHOB</name>
<dbReference type="GO" id="GO:0005886">
    <property type="term" value="C:plasma membrane"/>
    <property type="evidence" value="ECO:0007669"/>
    <property type="project" value="UniProtKB-SubCell"/>
</dbReference>
<evidence type="ECO:0000256" key="1">
    <source>
        <dbReference type="ARBA" id="ARBA00004429"/>
    </source>
</evidence>
<evidence type="ECO:0000256" key="2">
    <source>
        <dbReference type="ARBA" id="ARBA00022475"/>
    </source>
</evidence>
<evidence type="ECO:0000313" key="10">
    <source>
        <dbReference type="EMBL" id="SDF21142.1"/>
    </source>
</evidence>
<dbReference type="Pfam" id="PF06808">
    <property type="entry name" value="DctM"/>
    <property type="match status" value="1"/>
</dbReference>
<keyword evidence="7" id="KW-0813">Transport</keyword>
<feature type="transmembrane region" description="Helical" evidence="8">
    <location>
        <begin position="29"/>
        <end position="46"/>
    </location>
</feature>
<evidence type="ECO:0000256" key="6">
    <source>
        <dbReference type="ARBA" id="ARBA00023136"/>
    </source>
</evidence>
<keyword evidence="3 7" id="KW-0997">Cell inner membrane</keyword>
<keyword evidence="6 8" id="KW-0472">Membrane</keyword>
<reference evidence="11" key="1">
    <citation type="submission" date="2016-10" db="EMBL/GenBank/DDBJ databases">
        <authorList>
            <person name="Varghese N."/>
            <person name="Submissions S."/>
        </authorList>
    </citation>
    <scope>NUCLEOTIDE SEQUENCE [LARGE SCALE GENOMIC DNA]</scope>
    <source>
        <strain evidence="11">DSM 10146</strain>
    </source>
</reference>
<comment type="subcellular location">
    <subcellularLocation>
        <location evidence="1 7">Cell inner membrane</location>
        <topology evidence="1 7">Multi-pass membrane protein</topology>
    </subcellularLocation>
</comment>
<comment type="function">
    <text evidence="7">Part of the tripartite ATP-independent periplasmic (TRAP) transport system.</text>
</comment>
<dbReference type="EMBL" id="FNAV01000014">
    <property type="protein sequence ID" value="SDF21142.1"/>
    <property type="molecule type" value="Genomic_DNA"/>
</dbReference>
<evidence type="ECO:0000256" key="3">
    <source>
        <dbReference type="ARBA" id="ARBA00022519"/>
    </source>
</evidence>
<keyword evidence="11" id="KW-1185">Reference proteome</keyword>
<dbReference type="STRING" id="282683.SAMN04488105_114146"/>
<evidence type="ECO:0000313" key="11">
    <source>
        <dbReference type="Proteomes" id="UP000198994"/>
    </source>
</evidence>
<dbReference type="InterPro" id="IPR010656">
    <property type="entry name" value="DctM"/>
</dbReference>